<feature type="non-terminal residue" evidence="1">
    <location>
        <position position="1"/>
    </location>
</feature>
<organism evidence="1">
    <name type="scientific">marine sediment metagenome</name>
    <dbReference type="NCBI Taxonomy" id="412755"/>
    <lineage>
        <taxon>unclassified sequences</taxon>
        <taxon>metagenomes</taxon>
        <taxon>ecological metagenomes</taxon>
    </lineage>
</organism>
<name>X1UDP7_9ZZZZ</name>
<reference evidence="1" key="1">
    <citation type="journal article" date="2014" name="Front. Microbiol.">
        <title>High frequency of phylogenetically diverse reductive dehalogenase-homologous genes in deep subseafloor sedimentary metagenomes.</title>
        <authorList>
            <person name="Kawai M."/>
            <person name="Futagami T."/>
            <person name="Toyoda A."/>
            <person name="Takaki Y."/>
            <person name="Nishi S."/>
            <person name="Hori S."/>
            <person name="Arai W."/>
            <person name="Tsubouchi T."/>
            <person name="Morono Y."/>
            <person name="Uchiyama I."/>
            <person name="Ito T."/>
            <person name="Fujiyama A."/>
            <person name="Inagaki F."/>
            <person name="Takami H."/>
        </authorList>
    </citation>
    <scope>NUCLEOTIDE SEQUENCE</scope>
    <source>
        <strain evidence="1">Expedition CK06-06</strain>
    </source>
</reference>
<gene>
    <name evidence="1" type="ORF">S12H4_42710</name>
</gene>
<comment type="caution">
    <text evidence="1">The sequence shown here is derived from an EMBL/GenBank/DDBJ whole genome shotgun (WGS) entry which is preliminary data.</text>
</comment>
<evidence type="ECO:0000313" key="1">
    <source>
        <dbReference type="EMBL" id="GAJ15624.1"/>
    </source>
</evidence>
<sequence length="30" mass="3426">IECIKSSTGATFLPKVVKYKQKYPLIEILD</sequence>
<dbReference type="AlphaFoldDB" id="X1UDP7"/>
<dbReference type="EMBL" id="BARW01026163">
    <property type="protein sequence ID" value="GAJ15624.1"/>
    <property type="molecule type" value="Genomic_DNA"/>
</dbReference>
<accession>X1UDP7</accession>
<proteinExistence type="predicted"/>
<protein>
    <submittedName>
        <fullName evidence="1">Uncharacterized protein</fullName>
    </submittedName>
</protein>